<comment type="caution">
    <text evidence="1">The sequence shown here is derived from an EMBL/GenBank/DDBJ whole genome shotgun (WGS) entry which is preliminary data.</text>
</comment>
<gene>
    <name evidence="1" type="ORF">PEVE_00020596</name>
</gene>
<sequence>DDRCQSFNFVISLHMCEFNDRTKEAKPNDFIQNPDRFYIRRDANRGSIEDLPVETCKEIKASEGQSTVSAKYWLYNNLKSGTTRLAYCDMEKEGKEFAEQAFFLVECQIYSRLLNASRNVNYVFDKTFNCDSQIAPGWKRFEGAAGTRMPTSCPATHRCGTHSPGWINGTNPQVEDGEVLRKELRFLFCVQTQRHTSLPTSVLWY</sequence>
<keyword evidence="2" id="KW-1185">Reference proteome</keyword>
<name>A0ABN8SIN9_9CNID</name>
<proteinExistence type="predicted"/>
<evidence type="ECO:0000313" key="1">
    <source>
        <dbReference type="EMBL" id="CAH3190557.1"/>
    </source>
</evidence>
<dbReference type="PANTHER" id="PTHR36191:SF4">
    <property type="entry name" value="VWFD DOMAIN-CONTAINING PROTEIN"/>
    <property type="match status" value="1"/>
</dbReference>
<feature type="non-terminal residue" evidence="1">
    <location>
        <position position="1"/>
    </location>
</feature>
<reference evidence="1 2" key="1">
    <citation type="submission" date="2022-05" db="EMBL/GenBank/DDBJ databases">
        <authorList>
            <consortium name="Genoscope - CEA"/>
            <person name="William W."/>
        </authorList>
    </citation>
    <scope>NUCLEOTIDE SEQUENCE [LARGE SCALE GENOMIC DNA]</scope>
</reference>
<dbReference type="EMBL" id="CALNXI010002762">
    <property type="protein sequence ID" value="CAH3190557.1"/>
    <property type="molecule type" value="Genomic_DNA"/>
</dbReference>
<dbReference type="Proteomes" id="UP001159427">
    <property type="component" value="Unassembled WGS sequence"/>
</dbReference>
<dbReference type="PANTHER" id="PTHR36191">
    <property type="entry name" value="ENDO/EXONUCLEASE/PHOSPHATASE DOMAIN-CONTAINING PROTEIN-RELATED"/>
    <property type="match status" value="1"/>
</dbReference>
<protein>
    <submittedName>
        <fullName evidence="1">Uncharacterized protein</fullName>
    </submittedName>
</protein>
<organism evidence="1 2">
    <name type="scientific">Porites evermanni</name>
    <dbReference type="NCBI Taxonomy" id="104178"/>
    <lineage>
        <taxon>Eukaryota</taxon>
        <taxon>Metazoa</taxon>
        <taxon>Cnidaria</taxon>
        <taxon>Anthozoa</taxon>
        <taxon>Hexacorallia</taxon>
        <taxon>Scleractinia</taxon>
        <taxon>Fungiina</taxon>
        <taxon>Poritidae</taxon>
        <taxon>Porites</taxon>
    </lineage>
</organism>
<accession>A0ABN8SIN9</accession>
<evidence type="ECO:0000313" key="2">
    <source>
        <dbReference type="Proteomes" id="UP001159427"/>
    </source>
</evidence>